<dbReference type="eggNOG" id="ENOG502ZTWN">
    <property type="taxonomic scope" value="Bacteria"/>
</dbReference>
<keyword evidence="1" id="KW-1133">Transmembrane helix</keyword>
<reference evidence="2 3" key="1">
    <citation type="submission" date="2011-08" db="EMBL/GenBank/DDBJ databases">
        <title>The Genome Sequence of Selenomonas infelix ATCC 43532.</title>
        <authorList>
            <consortium name="The Broad Institute Genome Sequencing Platform"/>
            <person name="Earl A."/>
            <person name="Ward D."/>
            <person name="Feldgarden M."/>
            <person name="Gevers D."/>
            <person name="Izard J."/>
            <person name="Blanton J.M."/>
            <person name="Baranova O.V."/>
            <person name="Dewhirst F.E."/>
            <person name="Young S.K."/>
            <person name="Zeng Q."/>
            <person name="Gargeya S."/>
            <person name="Fitzgerald M."/>
            <person name="Haas B."/>
            <person name="Abouelleil A."/>
            <person name="Alvarado L."/>
            <person name="Arachchi H.M."/>
            <person name="Berlin A."/>
            <person name="Brown A."/>
            <person name="Chapman S.B."/>
            <person name="Chen Z."/>
            <person name="Dunbar C."/>
            <person name="Freedman E."/>
            <person name="Gearin G."/>
            <person name="Gellesch M."/>
            <person name="Goldberg J."/>
            <person name="Griggs A."/>
            <person name="Gujja S."/>
            <person name="Heiman D."/>
            <person name="Howarth C."/>
            <person name="Larson L."/>
            <person name="Lui A."/>
            <person name="MacDonald P.J.P."/>
            <person name="Montmayeur A."/>
            <person name="Murphy C."/>
            <person name="Neiman D."/>
            <person name="Pearson M."/>
            <person name="Priest M."/>
            <person name="Roberts A."/>
            <person name="Saif S."/>
            <person name="Shea T."/>
            <person name="Shenoy N."/>
            <person name="Sisk P."/>
            <person name="Stolte C."/>
            <person name="Sykes S."/>
            <person name="Wortman J."/>
            <person name="Nusbaum C."/>
            <person name="Birren B."/>
        </authorList>
    </citation>
    <scope>NUCLEOTIDE SEQUENCE [LARGE SCALE GENOMIC DNA]</scope>
    <source>
        <strain evidence="2 3">ATCC 43532</strain>
    </source>
</reference>
<accession>G5GM56</accession>
<evidence type="ECO:0000313" key="3">
    <source>
        <dbReference type="Proteomes" id="UP000004129"/>
    </source>
</evidence>
<organism evidence="2 3">
    <name type="scientific">Selenomonas infelix ATCC 43532</name>
    <dbReference type="NCBI Taxonomy" id="679201"/>
    <lineage>
        <taxon>Bacteria</taxon>
        <taxon>Bacillati</taxon>
        <taxon>Bacillota</taxon>
        <taxon>Negativicutes</taxon>
        <taxon>Selenomonadales</taxon>
        <taxon>Selenomonadaceae</taxon>
        <taxon>Selenomonas</taxon>
    </lineage>
</organism>
<dbReference type="Proteomes" id="UP000004129">
    <property type="component" value="Unassembled WGS sequence"/>
</dbReference>
<feature type="transmembrane region" description="Helical" evidence="1">
    <location>
        <begin position="75"/>
        <end position="97"/>
    </location>
</feature>
<keyword evidence="1" id="KW-0812">Transmembrane</keyword>
<keyword evidence="1" id="KW-0472">Membrane</keyword>
<protein>
    <submittedName>
        <fullName evidence="2">Uncharacterized protein</fullName>
    </submittedName>
</protein>
<sequence>MHHTVYAFCMSGKDEPMARGELFAELEGIKAQIKALAESLPMGRDQLYAINERIARLEESTKSAHHRLDEFKHDVCWTIGVSTTIVGMFASVLTWALGR</sequence>
<evidence type="ECO:0000256" key="1">
    <source>
        <dbReference type="SAM" id="Phobius"/>
    </source>
</evidence>
<dbReference type="EMBL" id="ACZM01000003">
    <property type="protein sequence ID" value="EHG22301.1"/>
    <property type="molecule type" value="Genomic_DNA"/>
</dbReference>
<dbReference type="PATRIC" id="fig|679201.3.peg.342"/>
<dbReference type="AlphaFoldDB" id="G5GM56"/>
<dbReference type="HOGENOM" id="CLU_2384495_0_0_9"/>
<proteinExistence type="predicted"/>
<evidence type="ECO:0000313" key="2">
    <source>
        <dbReference type="EMBL" id="EHG22301.1"/>
    </source>
</evidence>
<keyword evidence="3" id="KW-1185">Reference proteome</keyword>
<dbReference type="STRING" id="679201.HMPREF9334_00337"/>
<name>G5GM56_9FIRM</name>
<gene>
    <name evidence="2" type="ORF">HMPREF9334_00337</name>
</gene>
<comment type="caution">
    <text evidence="2">The sequence shown here is derived from an EMBL/GenBank/DDBJ whole genome shotgun (WGS) entry which is preliminary data.</text>
</comment>